<dbReference type="PANTHER" id="PTHR38926:SF45">
    <property type="entry name" value="F-BOX DOMAIN-CONTAINING PROTEIN"/>
    <property type="match status" value="1"/>
</dbReference>
<feature type="domain" description="F-box" evidence="1">
    <location>
        <begin position="335"/>
        <end position="382"/>
    </location>
</feature>
<dbReference type="InterPro" id="IPR006553">
    <property type="entry name" value="Leu-rich_rpt_Cys-con_subtyp"/>
</dbReference>
<dbReference type="InterPro" id="IPR036047">
    <property type="entry name" value="F-box-like_dom_sf"/>
</dbReference>
<feature type="domain" description="F-box" evidence="1">
    <location>
        <begin position="47"/>
        <end position="97"/>
    </location>
</feature>
<sequence>MCTLGPCTHCAYLRYYIESEDDALVDTHRKMASSSSSLIPVMKDRECRSWSELPYELTSSILRRLDYTDILVNAQRVCTSWRRVCKDPAMSSNLRSLKLDLISMITTDGLTEALGKLPLLEELELSRYTLSGDSLRVVGQSCPKLKTLKLHSLKIRPPGYGYGYDDDALAISETLHGLRFLLLFGNCLTKVGLNAILDNCPDLEHLDLRLCFNFKLVGDLEKRCSERIKVLRRPFDSPECPYDEREIHADISDDEVPFVPDVNSYDIFESDKSLEVSYCSSSAKSMKVVGKFCPNLETLKLNSRCFYLWPYIESDDTHTKMASSSLTQVMEDGECRNWSELPYELTSSILSRLDSIDILENAQKVCTSWHRVCKDPAMWRKIDMLNFGDKKYNREIMWRHAVDRSQGGLLEIDISCFGSDSLLNYIADRCHVFLNCYTRLLAEATGQLPLLEELEITEFAMWGGYLKVVGQSCPKLKTLKLIRFDIEPPFYVSDDDALDIAGTMHGLRFLQLFSNGLTDAGLKAILDNCSDLEHLDLNHCFNVNFSGDLEKRCSERIKVLVRPGSPRIFDFSIFEDLVLLDSFGTNPSTAKLLVAEGIAKRNPSSSVFAPPKISSTQVMKEGECIKWAELPYELTSSILRRLSSIDILENAQRVCRSWRHVCKDPEMWRKIDMRNLVDVGYTLEIMCRHAVDRSQRGLVEINIWHFATDSLLNHIAERSSNLRSLRLVMCSRITNDGLAKALAKLPLLEELEFSYCPLSVESLRLSDRDDDALAIAETMPKLSHLQLFANKLTDAGLNAILDNCPNLEHLDLRECRSVKLSGDLRKRCSKRIKVLREPFDFGTNPSTAKFRVAEGMTKRTPSSSGLAMTMHPSQKEREFTFLCNDNTEPESRIKHIILIICWFFKVNGLSLPLCRCPLHWNHISHLVMVMPTRNHQTKMASSSSSGLFSPEPPLLTQAMKDGECRSWAELPSELTSSILSRLSSIDILENAQKVCTSWHRVCKDTAMWRKIDMRNFGDLVLNLEMMCRHAVDRTQGGLVEIDIWHFAIAKLPLLEELEVSYCSLSGESLKLVGQSLPNLKTLKLNLIGLLRPRYESDIDALAIAETMHGLRFLQLFGNILTNGGLNAILDNCPDLEHLDLRFCFNVYNVGDLVTTRCSEKIKVLRLPYDSTDDYPYAGKYYDIDSSDEDSPWPLMAANDYYHSFAGSRPLISKGIKLRRRMRSLQRDEVLRQGFRKMKKIVGIKSPGETRVSVVRYGGLVRRRRSGRGGATRGALTVRISTRVSLQPPRRTHTRACRRRRSSSNFIGPLILIPKLLFRLLKNLIPPTTTTHVNIIIRHRRLQTRKHTAPALNNPQLQLTTNPKPLKLLPTKHQRQSRPAPRIKIHNLHPPLLGHINIKHIILQLKHTPHITIKKLLNQPLEILLLANKHRHRNSISGFKEGYHFRSARKKLSGLAALLSLQESYASQRSWRIESEERSKRAISLKQEQLRLCEGLIHAASFGALQFSFGKIDPPRASIESLISISSSGNDGGGSVSSSDDDDSSSGLWTLLGIAFWFVTEEGRRKGPESSR</sequence>
<dbReference type="InterPro" id="IPR001611">
    <property type="entry name" value="Leu-rich_rpt"/>
</dbReference>
<evidence type="ECO:0000313" key="3">
    <source>
        <dbReference type="Proteomes" id="UP000824890"/>
    </source>
</evidence>
<dbReference type="Gene3D" id="1.20.1280.50">
    <property type="match status" value="2"/>
</dbReference>
<dbReference type="Pfam" id="PF13516">
    <property type="entry name" value="LRR_6"/>
    <property type="match status" value="1"/>
</dbReference>
<feature type="non-terminal residue" evidence="2">
    <location>
        <position position="1571"/>
    </location>
</feature>
<gene>
    <name evidence="2" type="ORF">HID58_084220</name>
</gene>
<dbReference type="EMBL" id="JAGKQM010000019">
    <property type="protein sequence ID" value="KAH0855959.1"/>
    <property type="molecule type" value="Genomic_DNA"/>
</dbReference>
<feature type="domain" description="F-box" evidence="1">
    <location>
        <begin position="624"/>
        <end position="671"/>
    </location>
</feature>
<dbReference type="Proteomes" id="UP000824890">
    <property type="component" value="Unassembled WGS sequence"/>
</dbReference>
<dbReference type="SUPFAM" id="SSF52047">
    <property type="entry name" value="RNI-like"/>
    <property type="match status" value="2"/>
</dbReference>
<dbReference type="CDD" id="cd22164">
    <property type="entry name" value="F-box_AtSKIP19-like"/>
    <property type="match status" value="4"/>
</dbReference>
<protein>
    <recommendedName>
        <fullName evidence="1">F-box domain-containing protein</fullName>
    </recommendedName>
</protein>
<organism evidence="2 3">
    <name type="scientific">Brassica napus</name>
    <name type="common">Rape</name>
    <dbReference type="NCBI Taxonomy" id="3708"/>
    <lineage>
        <taxon>Eukaryota</taxon>
        <taxon>Viridiplantae</taxon>
        <taxon>Streptophyta</taxon>
        <taxon>Embryophyta</taxon>
        <taxon>Tracheophyta</taxon>
        <taxon>Spermatophyta</taxon>
        <taxon>Magnoliopsida</taxon>
        <taxon>eudicotyledons</taxon>
        <taxon>Gunneridae</taxon>
        <taxon>Pentapetalae</taxon>
        <taxon>rosids</taxon>
        <taxon>malvids</taxon>
        <taxon>Brassicales</taxon>
        <taxon>Brassicaceae</taxon>
        <taxon>Brassiceae</taxon>
        <taxon>Brassica</taxon>
    </lineage>
</organism>
<proteinExistence type="predicted"/>
<dbReference type="PANTHER" id="PTHR38926">
    <property type="entry name" value="F-BOX DOMAIN CONTAINING PROTEIN, EXPRESSED"/>
    <property type="match status" value="1"/>
</dbReference>
<evidence type="ECO:0000313" key="2">
    <source>
        <dbReference type="EMBL" id="KAH0855959.1"/>
    </source>
</evidence>
<feature type="domain" description="F-box" evidence="1">
    <location>
        <begin position="964"/>
        <end position="1011"/>
    </location>
</feature>
<evidence type="ECO:0000259" key="1">
    <source>
        <dbReference type="PROSITE" id="PS50181"/>
    </source>
</evidence>
<dbReference type="SUPFAM" id="SSF81383">
    <property type="entry name" value="F-box domain"/>
    <property type="match status" value="4"/>
</dbReference>
<dbReference type="PROSITE" id="PS50181">
    <property type="entry name" value="FBOX"/>
    <property type="match status" value="4"/>
</dbReference>
<accession>A0ABQ7XKN8</accession>
<name>A0ABQ7XKN8_BRANA</name>
<comment type="caution">
    <text evidence="2">The sequence shown here is derived from an EMBL/GenBank/DDBJ whole genome shotgun (WGS) entry which is preliminary data.</text>
</comment>
<dbReference type="InterPro" id="IPR001810">
    <property type="entry name" value="F-box_dom"/>
</dbReference>
<keyword evidence="3" id="KW-1185">Reference proteome</keyword>
<reference evidence="2 3" key="1">
    <citation type="submission" date="2021-05" db="EMBL/GenBank/DDBJ databases">
        <title>Genome Assembly of Synthetic Allotetraploid Brassica napus Reveals Homoeologous Exchanges between Subgenomes.</title>
        <authorList>
            <person name="Davis J.T."/>
        </authorList>
    </citation>
    <scope>NUCLEOTIDE SEQUENCE [LARGE SCALE GENOMIC DNA]</scope>
    <source>
        <strain evidence="3">cv. Da-Ae</strain>
        <tissue evidence="2">Seedling</tissue>
    </source>
</reference>
<dbReference type="SMART" id="SM00367">
    <property type="entry name" value="LRR_CC"/>
    <property type="match status" value="7"/>
</dbReference>
<dbReference type="Gene3D" id="3.80.10.10">
    <property type="entry name" value="Ribonuclease Inhibitor"/>
    <property type="match status" value="3"/>
</dbReference>
<dbReference type="InterPro" id="IPR032675">
    <property type="entry name" value="LRR_dom_sf"/>
</dbReference>
<dbReference type="SMART" id="SM00256">
    <property type="entry name" value="FBOX"/>
    <property type="match status" value="4"/>
</dbReference>
<dbReference type="Pfam" id="PF12937">
    <property type="entry name" value="F-box-like"/>
    <property type="match status" value="4"/>
</dbReference>